<dbReference type="Pfam" id="PF00691">
    <property type="entry name" value="OmpA"/>
    <property type="match status" value="1"/>
</dbReference>
<evidence type="ECO:0000256" key="1">
    <source>
        <dbReference type="ARBA" id="ARBA00004442"/>
    </source>
</evidence>
<evidence type="ECO:0000259" key="7">
    <source>
        <dbReference type="PROSITE" id="PS51123"/>
    </source>
</evidence>
<evidence type="ECO:0000256" key="6">
    <source>
        <dbReference type="SAM" id="SignalP"/>
    </source>
</evidence>
<evidence type="ECO:0000256" key="3">
    <source>
        <dbReference type="ARBA" id="ARBA00023237"/>
    </source>
</evidence>
<dbReference type="PROSITE" id="PS51123">
    <property type="entry name" value="OMPA_2"/>
    <property type="match status" value="1"/>
</dbReference>
<dbReference type="CDD" id="cd07185">
    <property type="entry name" value="OmpA_C-like"/>
    <property type="match status" value="1"/>
</dbReference>
<evidence type="ECO:0000313" key="9">
    <source>
        <dbReference type="Proteomes" id="UP001446337"/>
    </source>
</evidence>
<protein>
    <submittedName>
        <fullName evidence="8">OmpA family protein</fullName>
    </submittedName>
</protein>
<dbReference type="Proteomes" id="UP001446337">
    <property type="component" value="Chromosome"/>
</dbReference>
<evidence type="ECO:0000256" key="4">
    <source>
        <dbReference type="PROSITE-ProRule" id="PRU00473"/>
    </source>
</evidence>
<evidence type="ECO:0000313" key="8">
    <source>
        <dbReference type="EMBL" id="XAN18786.1"/>
    </source>
</evidence>
<feature type="signal peptide" evidence="6">
    <location>
        <begin position="1"/>
        <end position="25"/>
    </location>
</feature>
<organism evidence="8 9">
    <name type="scientific">Achromobacter denitrificans</name>
    <name type="common">Alcaligenes denitrificans</name>
    <dbReference type="NCBI Taxonomy" id="32002"/>
    <lineage>
        <taxon>Bacteria</taxon>
        <taxon>Pseudomonadati</taxon>
        <taxon>Pseudomonadota</taxon>
        <taxon>Betaproteobacteria</taxon>
        <taxon>Burkholderiales</taxon>
        <taxon>Alcaligenaceae</taxon>
        <taxon>Achromobacter</taxon>
    </lineage>
</organism>
<evidence type="ECO:0000256" key="2">
    <source>
        <dbReference type="ARBA" id="ARBA00023136"/>
    </source>
</evidence>
<dbReference type="PANTHER" id="PTHR30329:SF21">
    <property type="entry name" value="LIPOPROTEIN YIAD-RELATED"/>
    <property type="match status" value="1"/>
</dbReference>
<accession>A0ABZ3GDK4</accession>
<keyword evidence="3" id="KW-0998">Cell outer membrane</keyword>
<dbReference type="EMBL" id="CP154792">
    <property type="protein sequence ID" value="XAN18786.1"/>
    <property type="molecule type" value="Genomic_DNA"/>
</dbReference>
<feature type="domain" description="OmpA-like" evidence="7">
    <location>
        <begin position="78"/>
        <end position="200"/>
    </location>
</feature>
<keyword evidence="9" id="KW-1185">Reference proteome</keyword>
<gene>
    <name evidence="8" type="ORF">AAIK43_12275</name>
</gene>
<dbReference type="Gene3D" id="3.30.1330.60">
    <property type="entry name" value="OmpA-like domain"/>
    <property type="match status" value="1"/>
</dbReference>
<dbReference type="RefSeq" id="WP_343499485.1">
    <property type="nucleotide sequence ID" value="NZ_CP154792.1"/>
</dbReference>
<dbReference type="SUPFAM" id="SSF103088">
    <property type="entry name" value="OmpA-like"/>
    <property type="match status" value="1"/>
</dbReference>
<evidence type="ECO:0000256" key="5">
    <source>
        <dbReference type="SAM" id="MobiDB-lite"/>
    </source>
</evidence>
<feature type="chain" id="PRO_5045546026" evidence="6">
    <location>
        <begin position="26"/>
        <end position="200"/>
    </location>
</feature>
<proteinExistence type="predicted"/>
<dbReference type="InterPro" id="IPR006665">
    <property type="entry name" value="OmpA-like"/>
</dbReference>
<dbReference type="InterPro" id="IPR050330">
    <property type="entry name" value="Bact_OuterMem_StrucFunc"/>
</dbReference>
<dbReference type="InterPro" id="IPR036737">
    <property type="entry name" value="OmpA-like_sf"/>
</dbReference>
<dbReference type="PRINTS" id="PR01021">
    <property type="entry name" value="OMPADOMAIN"/>
</dbReference>
<sequence>MAGHPGASSLLAAALLAAAAGSAVAQEPPYKAEIRDLQATILDLKGLPSDASGGISDLTSQIDGLAARHEGLSVRQDNNAVTVSMLGDVLFDFDKAAIRPAAEPTLRDIASLVKSSSAGVVTIEGHTDSKGSASYNKELSLRRAKAVAQWLANQGVDPARLSTKGLGDTRPVQPNKLANGADNPQGRAQNRRVEFVLPKR</sequence>
<feature type="region of interest" description="Disordered" evidence="5">
    <location>
        <begin position="159"/>
        <end position="190"/>
    </location>
</feature>
<comment type="subcellular location">
    <subcellularLocation>
        <location evidence="1">Cell outer membrane</location>
    </subcellularLocation>
</comment>
<dbReference type="InterPro" id="IPR006664">
    <property type="entry name" value="OMP_bac"/>
</dbReference>
<keyword evidence="2 4" id="KW-0472">Membrane</keyword>
<keyword evidence="6" id="KW-0732">Signal</keyword>
<reference evidence="8 9" key="1">
    <citation type="submission" date="2024-05" db="EMBL/GenBank/DDBJ databases">
        <title>Achromobacter denitrificans. BP1, complete genome.</title>
        <authorList>
            <person name="Zhang B."/>
        </authorList>
    </citation>
    <scope>NUCLEOTIDE SEQUENCE [LARGE SCALE GENOMIC DNA]</scope>
    <source>
        <strain evidence="8 9">BP1</strain>
    </source>
</reference>
<dbReference type="PANTHER" id="PTHR30329">
    <property type="entry name" value="STATOR ELEMENT OF FLAGELLAR MOTOR COMPLEX"/>
    <property type="match status" value="1"/>
</dbReference>
<name>A0ABZ3GDK4_ACHDE</name>